<organism evidence="1">
    <name type="scientific">Physcomitrium patens</name>
    <name type="common">Spreading-leaved earth moss</name>
    <name type="synonym">Physcomitrella patens</name>
    <dbReference type="NCBI Taxonomy" id="3218"/>
    <lineage>
        <taxon>Eukaryota</taxon>
        <taxon>Viridiplantae</taxon>
        <taxon>Streptophyta</taxon>
        <taxon>Embryophyta</taxon>
        <taxon>Bryophyta</taxon>
        <taxon>Bryophytina</taxon>
        <taxon>Bryopsida</taxon>
        <taxon>Funariidae</taxon>
        <taxon>Funariales</taxon>
        <taxon>Funariaceae</taxon>
        <taxon>Physcomitrium</taxon>
    </lineage>
</organism>
<dbReference type="Proteomes" id="UP000006727">
    <property type="component" value="Chromosome 11"/>
</dbReference>
<reference evidence="2" key="3">
    <citation type="submission" date="2020-12" db="UniProtKB">
        <authorList>
            <consortium name="EnsemblPlants"/>
        </authorList>
    </citation>
    <scope>IDENTIFICATION</scope>
</reference>
<accession>A0A2K1JUN8</accession>
<protein>
    <submittedName>
        <fullName evidence="1 2">Uncharacterized protein</fullName>
    </submittedName>
</protein>
<dbReference type="EMBL" id="ABEU02000011">
    <property type="protein sequence ID" value="PNR45238.1"/>
    <property type="molecule type" value="Genomic_DNA"/>
</dbReference>
<dbReference type="Gramene" id="Pp3c11_14169V3.1">
    <property type="protein sequence ID" value="PAC:32957517.CDS.1"/>
    <property type="gene ID" value="Pp3c11_14169"/>
</dbReference>
<reference evidence="1 3" key="1">
    <citation type="journal article" date="2008" name="Science">
        <title>The Physcomitrella genome reveals evolutionary insights into the conquest of land by plants.</title>
        <authorList>
            <person name="Rensing S."/>
            <person name="Lang D."/>
            <person name="Zimmer A."/>
            <person name="Terry A."/>
            <person name="Salamov A."/>
            <person name="Shapiro H."/>
            <person name="Nishiyama T."/>
            <person name="Perroud P.-F."/>
            <person name="Lindquist E."/>
            <person name="Kamisugi Y."/>
            <person name="Tanahashi T."/>
            <person name="Sakakibara K."/>
            <person name="Fujita T."/>
            <person name="Oishi K."/>
            <person name="Shin-I T."/>
            <person name="Kuroki Y."/>
            <person name="Toyoda A."/>
            <person name="Suzuki Y."/>
            <person name="Hashimoto A."/>
            <person name="Yamaguchi K."/>
            <person name="Sugano A."/>
            <person name="Kohara Y."/>
            <person name="Fujiyama A."/>
            <person name="Anterola A."/>
            <person name="Aoki S."/>
            <person name="Ashton N."/>
            <person name="Barbazuk W.B."/>
            <person name="Barker E."/>
            <person name="Bennetzen J."/>
            <person name="Bezanilla M."/>
            <person name="Blankenship R."/>
            <person name="Cho S.H."/>
            <person name="Dutcher S."/>
            <person name="Estelle M."/>
            <person name="Fawcett J.A."/>
            <person name="Gundlach H."/>
            <person name="Hanada K."/>
            <person name="Heyl A."/>
            <person name="Hicks K.A."/>
            <person name="Hugh J."/>
            <person name="Lohr M."/>
            <person name="Mayer K."/>
            <person name="Melkozernov A."/>
            <person name="Murata T."/>
            <person name="Nelson D."/>
            <person name="Pils B."/>
            <person name="Prigge M."/>
            <person name="Reiss B."/>
            <person name="Renner T."/>
            <person name="Rombauts S."/>
            <person name="Rushton P."/>
            <person name="Sanderfoot A."/>
            <person name="Schween G."/>
            <person name="Shiu S.-H."/>
            <person name="Stueber K."/>
            <person name="Theodoulou F.L."/>
            <person name="Tu H."/>
            <person name="Van de Peer Y."/>
            <person name="Verrier P.J."/>
            <person name="Waters E."/>
            <person name="Wood A."/>
            <person name="Yang L."/>
            <person name="Cove D."/>
            <person name="Cuming A."/>
            <person name="Hasebe M."/>
            <person name="Lucas S."/>
            <person name="Mishler D.B."/>
            <person name="Reski R."/>
            <person name="Grigoriev I."/>
            <person name="Quatrano R.S."/>
            <person name="Boore J.L."/>
        </authorList>
    </citation>
    <scope>NUCLEOTIDE SEQUENCE [LARGE SCALE GENOMIC DNA]</scope>
    <source>
        <strain evidence="2 3">cv. Gransden 2004</strain>
    </source>
</reference>
<proteinExistence type="predicted"/>
<reference evidence="1 3" key="2">
    <citation type="journal article" date="2018" name="Plant J.">
        <title>The Physcomitrella patens chromosome-scale assembly reveals moss genome structure and evolution.</title>
        <authorList>
            <person name="Lang D."/>
            <person name="Ullrich K.K."/>
            <person name="Murat F."/>
            <person name="Fuchs J."/>
            <person name="Jenkins J."/>
            <person name="Haas F.B."/>
            <person name="Piednoel M."/>
            <person name="Gundlach H."/>
            <person name="Van Bel M."/>
            <person name="Meyberg R."/>
            <person name="Vives C."/>
            <person name="Morata J."/>
            <person name="Symeonidi A."/>
            <person name="Hiss M."/>
            <person name="Muchero W."/>
            <person name="Kamisugi Y."/>
            <person name="Saleh O."/>
            <person name="Blanc G."/>
            <person name="Decker E.L."/>
            <person name="van Gessel N."/>
            <person name="Grimwood J."/>
            <person name="Hayes R.D."/>
            <person name="Graham S.W."/>
            <person name="Gunter L.E."/>
            <person name="McDaniel S.F."/>
            <person name="Hoernstein S.N.W."/>
            <person name="Larsson A."/>
            <person name="Li F.W."/>
            <person name="Perroud P.F."/>
            <person name="Phillips J."/>
            <person name="Ranjan P."/>
            <person name="Rokshar D.S."/>
            <person name="Rothfels C.J."/>
            <person name="Schneider L."/>
            <person name="Shu S."/>
            <person name="Stevenson D.W."/>
            <person name="Thummler F."/>
            <person name="Tillich M."/>
            <person name="Villarreal Aguilar J.C."/>
            <person name="Widiez T."/>
            <person name="Wong G.K."/>
            <person name="Wymore A."/>
            <person name="Zhang Y."/>
            <person name="Zimmer A.D."/>
            <person name="Quatrano R.S."/>
            <person name="Mayer K.F.X."/>
            <person name="Goodstein D."/>
            <person name="Casacuberta J.M."/>
            <person name="Vandepoele K."/>
            <person name="Reski R."/>
            <person name="Cuming A.C."/>
            <person name="Tuskan G.A."/>
            <person name="Maumus F."/>
            <person name="Salse J."/>
            <person name="Schmutz J."/>
            <person name="Rensing S.A."/>
        </authorList>
    </citation>
    <scope>NUCLEOTIDE SEQUENCE [LARGE SCALE GENOMIC DNA]</scope>
    <source>
        <strain evidence="2 3">cv. Gransden 2004</strain>
    </source>
</reference>
<keyword evidence="3" id="KW-1185">Reference proteome</keyword>
<evidence type="ECO:0000313" key="3">
    <source>
        <dbReference type="Proteomes" id="UP000006727"/>
    </source>
</evidence>
<sequence length="88" mass="9963">MRLLGCMLHLCESREVPLRAFLSKTMLMVEIELSRWAPSIARYVGRRSSCGDNVSGTPRLQHLHSLGWPMTALQLPVGSPPELTYQRK</sequence>
<gene>
    <name evidence="1" type="ORF">PHYPA_015009</name>
</gene>
<evidence type="ECO:0000313" key="1">
    <source>
        <dbReference type="EMBL" id="PNR45238.1"/>
    </source>
</evidence>
<name>A0A2K1JUN8_PHYPA</name>
<dbReference type="AlphaFoldDB" id="A0A2K1JUN8"/>
<dbReference type="EnsemblPlants" id="Pp3c11_14169V3.1">
    <property type="protein sequence ID" value="PAC:32957517.CDS.1"/>
    <property type="gene ID" value="Pp3c11_14169"/>
</dbReference>
<dbReference type="InParanoid" id="A0A2K1JUN8"/>
<evidence type="ECO:0000313" key="2">
    <source>
        <dbReference type="EnsemblPlants" id="PAC:32957517.CDS.1"/>
    </source>
</evidence>